<evidence type="ECO:0000256" key="3">
    <source>
        <dbReference type="ARBA" id="ARBA00004496"/>
    </source>
</evidence>
<dbReference type="GO" id="GO:0003999">
    <property type="term" value="F:adenine phosphoribosyltransferase activity"/>
    <property type="evidence" value="ECO:0007669"/>
    <property type="project" value="UniProtKB-EC"/>
</dbReference>
<evidence type="ECO:0000256" key="5">
    <source>
        <dbReference type="ARBA" id="ARBA00008391"/>
    </source>
</evidence>
<evidence type="ECO:0000256" key="7">
    <source>
        <dbReference type="ARBA" id="ARBA00022490"/>
    </source>
</evidence>
<comment type="function">
    <text evidence="2 11">Catalyzes a salvage reaction resulting in the formation of AMP, that is energically less costly than de novo synthesis.</text>
</comment>
<keyword evidence="14" id="KW-1185">Reference proteome</keyword>
<name>A0ABU3BP30_9BACT</name>
<keyword evidence="9 11" id="KW-0808">Transferase</keyword>
<dbReference type="InterPro" id="IPR005764">
    <property type="entry name" value="Ade_phspho_trans"/>
</dbReference>
<dbReference type="Pfam" id="PF00156">
    <property type="entry name" value="Pribosyltran"/>
    <property type="match status" value="1"/>
</dbReference>
<feature type="domain" description="Phosphoribosyltransferase" evidence="12">
    <location>
        <begin position="49"/>
        <end position="153"/>
    </location>
</feature>
<proteinExistence type="inferred from homology"/>
<dbReference type="NCBIfam" id="NF002636">
    <property type="entry name" value="PRK02304.1-5"/>
    <property type="match status" value="1"/>
</dbReference>
<comment type="caution">
    <text evidence="13">The sequence shown here is derived from an EMBL/GenBank/DDBJ whole genome shotgun (WGS) entry which is preliminary data.</text>
</comment>
<comment type="catalytic activity">
    <reaction evidence="1 11">
        <text>AMP + diphosphate = 5-phospho-alpha-D-ribose 1-diphosphate + adenine</text>
        <dbReference type="Rhea" id="RHEA:16609"/>
        <dbReference type="ChEBI" id="CHEBI:16708"/>
        <dbReference type="ChEBI" id="CHEBI:33019"/>
        <dbReference type="ChEBI" id="CHEBI:58017"/>
        <dbReference type="ChEBI" id="CHEBI:456215"/>
        <dbReference type="EC" id="2.4.2.7"/>
    </reaction>
</comment>
<dbReference type="PANTHER" id="PTHR32315:SF3">
    <property type="entry name" value="ADENINE PHOSPHORIBOSYLTRANSFERASE"/>
    <property type="match status" value="1"/>
</dbReference>
<gene>
    <name evidence="11" type="primary">apt</name>
    <name evidence="13" type="ORF">RM540_04750</name>
</gene>
<keyword evidence="8 11" id="KW-0328">Glycosyltransferase</keyword>
<dbReference type="RefSeq" id="WP_311662392.1">
    <property type="nucleotide sequence ID" value="NZ_JAVRHT010000007.1"/>
</dbReference>
<keyword evidence="7 11" id="KW-0963">Cytoplasm</keyword>
<dbReference type="PANTHER" id="PTHR32315">
    <property type="entry name" value="ADENINE PHOSPHORIBOSYLTRANSFERASE"/>
    <property type="match status" value="1"/>
</dbReference>
<comment type="subunit">
    <text evidence="11">Homodimer.</text>
</comment>
<dbReference type="Gene3D" id="3.40.50.2020">
    <property type="match status" value="1"/>
</dbReference>
<evidence type="ECO:0000256" key="4">
    <source>
        <dbReference type="ARBA" id="ARBA00004659"/>
    </source>
</evidence>
<evidence type="ECO:0000256" key="2">
    <source>
        <dbReference type="ARBA" id="ARBA00003968"/>
    </source>
</evidence>
<dbReference type="InterPro" id="IPR029057">
    <property type="entry name" value="PRTase-like"/>
</dbReference>
<protein>
    <recommendedName>
        <fullName evidence="6 11">Adenine phosphoribosyltransferase</fullName>
        <shortName evidence="11">APRT</shortName>
        <ecNumber evidence="6 11">2.4.2.7</ecNumber>
    </recommendedName>
</protein>
<dbReference type="EMBL" id="JAVRHT010000007">
    <property type="protein sequence ID" value="MDT0631051.1"/>
    <property type="molecule type" value="Genomic_DNA"/>
</dbReference>
<sequence length="172" mass="17634">MPDLLAAVRTVSDFPSPGVAFKDLTPILADPALFEALLDRLEAPWGGAGVTHVVGVEARGFWFGPALALRLGAGFVPCRKPGKLPAATISASYALEYGEDAVELHADAFGPGDRVLVHDDVIATGGTAAAVCTLVRELGAELVGLSVALEIPSLAGRDVLPSGVRVEAALVV</sequence>
<dbReference type="Proteomes" id="UP001267426">
    <property type="component" value="Unassembled WGS sequence"/>
</dbReference>
<dbReference type="NCBIfam" id="TIGR01090">
    <property type="entry name" value="apt"/>
    <property type="match status" value="1"/>
</dbReference>
<comment type="pathway">
    <text evidence="4 11">Purine metabolism; AMP biosynthesis via salvage pathway; AMP from adenine: step 1/1.</text>
</comment>
<dbReference type="EC" id="2.4.2.7" evidence="6 11"/>
<evidence type="ECO:0000256" key="10">
    <source>
        <dbReference type="ARBA" id="ARBA00022726"/>
    </source>
</evidence>
<comment type="subcellular location">
    <subcellularLocation>
        <location evidence="3 11">Cytoplasm</location>
    </subcellularLocation>
</comment>
<comment type="similarity">
    <text evidence="5 11">Belongs to the purine/pyrimidine phosphoribosyltransferase family.</text>
</comment>
<evidence type="ECO:0000256" key="8">
    <source>
        <dbReference type="ARBA" id="ARBA00022676"/>
    </source>
</evidence>
<organism evidence="13 14">
    <name type="scientific">Rubrivirga litoralis</name>
    <dbReference type="NCBI Taxonomy" id="3075598"/>
    <lineage>
        <taxon>Bacteria</taxon>
        <taxon>Pseudomonadati</taxon>
        <taxon>Rhodothermota</taxon>
        <taxon>Rhodothermia</taxon>
        <taxon>Rhodothermales</taxon>
        <taxon>Rubricoccaceae</taxon>
        <taxon>Rubrivirga</taxon>
    </lineage>
</organism>
<evidence type="ECO:0000256" key="6">
    <source>
        <dbReference type="ARBA" id="ARBA00011893"/>
    </source>
</evidence>
<dbReference type="HAMAP" id="MF_00004">
    <property type="entry name" value="Aden_phosphoribosyltr"/>
    <property type="match status" value="1"/>
</dbReference>
<dbReference type="SUPFAM" id="SSF53271">
    <property type="entry name" value="PRTase-like"/>
    <property type="match status" value="1"/>
</dbReference>
<evidence type="ECO:0000259" key="12">
    <source>
        <dbReference type="Pfam" id="PF00156"/>
    </source>
</evidence>
<dbReference type="CDD" id="cd06223">
    <property type="entry name" value="PRTases_typeI"/>
    <property type="match status" value="1"/>
</dbReference>
<dbReference type="InterPro" id="IPR050054">
    <property type="entry name" value="UPRTase/APRTase"/>
</dbReference>
<evidence type="ECO:0000313" key="14">
    <source>
        <dbReference type="Proteomes" id="UP001267426"/>
    </source>
</evidence>
<evidence type="ECO:0000256" key="9">
    <source>
        <dbReference type="ARBA" id="ARBA00022679"/>
    </source>
</evidence>
<accession>A0ABU3BP30</accession>
<keyword evidence="10 11" id="KW-0660">Purine salvage</keyword>
<evidence type="ECO:0000313" key="13">
    <source>
        <dbReference type="EMBL" id="MDT0631051.1"/>
    </source>
</evidence>
<evidence type="ECO:0000256" key="1">
    <source>
        <dbReference type="ARBA" id="ARBA00000868"/>
    </source>
</evidence>
<dbReference type="NCBIfam" id="NF002634">
    <property type="entry name" value="PRK02304.1-3"/>
    <property type="match status" value="1"/>
</dbReference>
<reference evidence="13 14" key="1">
    <citation type="submission" date="2023-09" db="EMBL/GenBank/DDBJ databases">
        <authorList>
            <person name="Rey-Velasco X."/>
        </authorList>
    </citation>
    <scope>NUCLEOTIDE SEQUENCE [LARGE SCALE GENOMIC DNA]</scope>
    <source>
        <strain evidence="13 14">F394</strain>
    </source>
</reference>
<evidence type="ECO:0000256" key="11">
    <source>
        <dbReference type="HAMAP-Rule" id="MF_00004"/>
    </source>
</evidence>
<dbReference type="InterPro" id="IPR000836">
    <property type="entry name" value="PRTase_dom"/>
</dbReference>